<feature type="active site" description="Proton donor/acceptor" evidence="10">
    <location>
        <position position="164"/>
    </location>
</feature>
<comment type="subcellular location">
    <subcellularLocation>
        <location evidence="1 12">Secreted</location>
    </subcellularLocation>
</comment>
<dbReference type="GO" id="GO:0005576">
    <property type="term" value="C:extracellular region"/>
    <property type="evidence" value="ECO:0007669"/>
    <property type="project" value="UniProtKB-SubCell"/>
</dbReference>
<dbReference type="AlphaFoldDB" id="A0A9P4TWJ8"/>
<evidence type="ECO:0000256" key="3">
    <source>
        <dbReference type="ARBA" id="ARBA00013095"/>
    </source>
</evidence>
<evidence type="ECO:0000256" key="9">
    <source>
        <dbReference type="ARBA" id="ARBA00034045"/>
    </source>
</evidence>
<keyword evidence="14" id="KW-1185">Reference proteome</keyword>
<evidence type="ECO:0000256" key="11">
    <source>
        <dbReference type="PIRSR" id="PIRSR611150-2"/>
    </source>
</evidence>
<feature type="active site" description="Nucleophile" evidence="10">
    <location>
        <position position="96"/>
    </location>
</feature>
<keyword evidence="5 12" id="KW-0964">Secreted</keyword>
<feature type="non-terminal residue" evidence="13">
    <location>
        <position position="1"/>
    </location>
</feature>
<evidence type="ECO:0000256" key="2">
    <source>
        <dbReference type="ARBA" id="ARBA00007534"/>
    </source>
</evidence>
<dbReference type="Gene3D" id="3.40.50.1820">
    <property type="entry name" value="alpha/beta hydrolase"/>
    <property type="match status" value="1"/>
</dbReference>
<comment type="similarity">
    <text evidence="2 12">Belongs to the cutinase family.</text>
</comment>
<dbReference type="EMBL" id="MU007048">
    <property type="protein sequence ID" value="KAF2429334.1"/>
    <property type="molecule type" value="Genomic_DNA"/>
</dbReference>
<reference evidence="13" key="1">
    <citation type="journal article" date="2020" name="Stud. Mycol.">
        <title>101 Dothideomycetes genomes: a test case for predicting lifestyles and emergence of pathogens.</title>
        <authorList>
            <person name="Haridas S."/>
            <person name="Albert R."/>
            <person name="Binder M."/>
            <person name="Bloem J."/>
            <person name="Labutti K."/>
            <person name="Salamov A."/>
            <person name="Andreopoulos B."/>
            <person name="Baker S."/>
            <person name="Barry K."/>
            <person name="Bills G."/>
            <person name="Bluhm B."/>
            <person name="Cannon C."/>
            <person name="Castanera R."/>
            <person name="Culley D."/>
            <person name="Daum C."/>
            <person name="Ezra D."/>
            <person name="Gonzalez J."/>
            <person name="Henrissat B."/>
            <person name="Kuo A."/>
            <person name="Liang C."/>
            <person name="Lipzen A."/>
            <person name="Lutzoni F."/>
            <person name="Magnuson J."/>
            <person name="Mondo S."/>
            <person name="Nolan M."/>
            <person name="Ohm R."/>
            <person name="Pangilinan J."/>
            <person name="Park H.-J."/>
            <person name="Ramirez L."/>
            <person name="Alfaro M."/>
            <person name="Sun H."/>
            <person name="Tritt A."/>
            <person name="Yoshinaga Y."/>
            <person name="Zwiers L.-H."/>
            <person name="Turgeon B."/>
            <person name="Goodwin S."/>
            <person name="Spatafora J."/>
            <person name="Crous P."/>
            <person name="Grigoriev I."/>
        </authorList>
    </citation>
    <scope>NUCLEOTIDE SEQUENCE</scope>
    <source>
        <strain evidence="13">CBS 130266</strain>
    </source>
</reference>
<feature type="disulfide bond" evidence="11">
    <location>
        <begin position="10"/>
        <end position="85"/>
    </location>
</feature>
<dbReference type="SUPFAM" id="SSF53474">
    <property type="entry name" value="alpha/beta-Hydrolases"/>
    <property type="match status" value="1"/>
</dbReference>
<dbReference type="PRINTS" id="PR00129">
    <property type="entry name" value="CUTINASE"/>
</dbReference>
<evidence type="ECO:0000256" key="6">
    <source>
        <dbReference type="ARBA" id="ARBA00022729"/>
    </source>
</evidence>
<feature type="active site" evidence="10">
    <location>
        <position position="151"/>
    </location>
</feature>
<evidence type="ECO:0000256" key="12">
    <source>
        <dbReference type="RuleBase" id="RU361263"/>
    </source>
</evidence>
<feature type="non-terminal residue" evidence="13">
    <location>
        <position position="188"/>
    </location>
</feature>
<dbReference type="InterPro" id="IPR011150">
    <property type="entry name" value="Cutinase_monf"/>
</dbReference>
<evidence type="ECO:0000256" key="1">
    <source>
        <dbReference type="ARBA" id="ARBA00004613"/>
    </source>
</evidence>
<dbReference type="Pfam" id="PF01083">
    <property type="entry name" value="Cutinase"/>
    <property type="match status" value="1"/>
</dbReference>
<organism evidence="13 14">
    <name type="scientific">Tothia fuscella</name>
    <dbReference type="NCBI Taxonomy" id="1048955"/>
    <lineage>
        <taxon>Eukaryota</taxon>
        <taxon>Fungi</taxon>
        <taxon>Dikarya</taxon>
        <taxon>Ascomycota</taxon>
        <taxon>Pezizomycotina</taxon>
        <taxon>Dothideomycetes</taxon>
        <taxon>Pleosporomycetidae</taxon>
        <taxon>Venturiales</taxon>
        <taxon>Cylindrosympodiaceae</taxon>
        <taxon>Tothia</taxon>
    </lineage>
</organism>
<dbReference type="InterPro" id="IPR029058">
    <property type="entry name" value="AB_hydrolase_fold"/>
</dbReference>
<keyword evidence="4 12" id="KW-0719">Serine esterase</keyword>
<dbReference type="GO" id="GO:0050525">
    <property type="term" value="F:cutinase activity"/>
    <property type="evidence" value="ECO:0007669"/>
    <property type="project" value="UniProtKB-UniRule"/>
</dbReference>
<proteinExistence type="inferred from homology"/>
<dbReference type="SMART" id="SM01110">
    <property type="entry name" value="Cutinase"/>
    <property type="match status" value="1"/>
</dbReference>
<dbReference type="InterPro" id="IPR043580">
    <property type="entry name" value="CUTINASE_1"/>
</dbReference>
<dbReference type="EC" id="3.1.1.74" evidence="3 12"/>
<dbReference type="OrthoDB" id="3225429at2759"/>
<dbReference type="Proteomes" id="UP000800235">
    <property type="component" value="Unassembled WGS sequence"/>
</dbReference>
<protein>
    <recommendedName>
        <fullName evidence="3 12">Cutinase</fullName>
        <ecNumber evidence="3 12">3.1.1.74</ecNumber>
    </recommendedName>
</protein>
<keyword evidence="6" id="KW-0732">Signal</keyword>
<comment type="function">
    <text evidence="12">Catalyzes the hydrolysis of complex carboxylic polyesters found in the cell wall of plants. Degrades cutin, a macromolecule that forms the structure of the plant cuticle.</text>
</comment>
<dbReference type="PANTHER" id="PTHR48250">
    <property type="entry name" value="CUTINASE 2-RELATED"/>
    <property type="match status" value="1"/>
</dbReference>
<sequence length="188" mass="18600">SAGDLLSGQCKGVMLIFARGTTEGGNIGHIVASPLVRALKAGIKDLGVQGVKYPAGVATNMGPGGADQGGVAEAKRLLEMSASKCPNTIIIGGGYSQGAAVMHGAAKALAPNVVAKIAGIALFGDTQNKQSGGHIKGLPVEKSKVFCASGDGVCSGALMVNAAHMSYASGGGKLKEGADWLIARVNAA</sequence>
<dbReference type="PANTHER" id="PTHR48250:SF3">
    <property type="entry name" value="CUTINASE 1-RELATED"/>
    <property type="match status" value="1"/>
</dbReference>
<keyword evidence="7 12" id="KW-0378">Hydrolase</keyword>
<dbReference type="PROSITE" id="PS00155">
    <property type="entry name" value="CUTINASE_1"/>
    <property type="match status" value="1"/>
</dbReference>
<feature type="disulfide bond" evidence="11">
    <location>
        <begin position="147"/>
        <end position="154"/>
    </location>
</feature>
<dbReference type="GO" id="GO:0016052">
    <property type="term" value="P:carbohydrate catabolic process"/>
    <property type="evidence" value="ECO:0007669"/>
    <property type="project" value="TreeGrafter"/>
</dbReference>
<dbReference type="InterPro" id="IPR000675">
    <property type="entry name" value="Cutinase/axe"/>
</dbReference>
<evidence type="ECO:0000256" key="4">
    <source>
        <dbReference type="ARBA" id="ARBA00022487"/>
    </source>
</evidence>
<evidence type="ECO:0000313" key="13">
    <source>
        <dbReference type="EMBL" id="KAF2429334.1"/>
    </source>
</evidence>
<accession>A0A9P4TWJ8</accession>
<comment type="caution">
    <text evidence="13">The sequence shown here is derived from an EMBL/GenBank/DDBJ whole genome shotgun (WGS) entry which is preliminary data.</text>
</comment>
<evidence type="ECO:0000256" key="10">
    <source>
        <dbReference type="PIRSR" id="PIRSR611150-1"/>
    </source>
</evidence>
<evidence type="ECO:0000313" key="14">
    <source>
        <dbReference type="Proteomes" id="UP000800235"/>
    </source>
</evidence>
<evidence type="ECO:0000256" key="8">
    <source>
        <dbReference type="ARBA" id="ARBA00023157"/>
    </source>
</evidence>
<evidence type="ECO:0000256" key="5">
    <source>
        <dbReference type="ARBA" id="ARBA00022525"/>
    </source>
</evidence>
<gene>
    <name evidence="13" type="ORF">EJ08DRAFT_575313</name>
</gene>
<keyword evidence="8 11" id="KW-1015">Disulfide bond</keyword>
<comment type="catalytic activity">
    <reaction evidence="9 12">
        <text>cutin + H2O = cutin monomers.</text>
        <dbReference type="EC" id="3.1.1.74"/>
    </reaction>
</comment>
<evidence type="ECO:0000256" key="7">
    <source>
        <dbReference type="ARBA" id="ARBA00022801"/>
    </source>
</evidence>
<name>A0A9P4TWJ8_9PEZI</name>